<dbReference type="GO" id="GO:0032259">
    <property type="term" value="P:methylation"/>
    <property type="evidence" value="ECO:0007669"/>
    <property type="project" value="UniProtKB-KW"/>
</dbReference>
<feature type="transmembrane region" description="Helical" evidence="13">
    <location>
        <begin position="1537"/>
        <end position="1558"/>
    </location>
</feature>
<feature type="compositionally biased region" description="Low complexity" evidence="12">
    <location>
        <begin position="39"/>
        <end position="50"/>
    </location>
</feature>
<evidence type="ECO:0000256" key="4">
    <source>
        <dbReference type="ARBA" id="ARBA00022692"/>
    </source>
</evidence>
<dbReference type="PROSITE" id="PS50970">
    <property type="entry name" value="HCY"/>
    <property type="match status" value="1"/>
</dbReference>
<name>A0A7R8ZS27_9CRUS</name>
<dbReference type="InterPro" id="IPR018795">
    <property type="entry name" value="K2013-like"/>
</dbReference>
<organism evidence="14">
    <name type="scientific">Cyprideis torosa</name>
    <dbReference type="NCBI Taxonomy" id="163714"/>
    <lineage>
        <taxon>Eukaryota</taxon>
        <taxon>Metazoa</taxon>
        <taxon>Ecdysozoa</taxon>
        <taxon>Arthropoda</taxon>
        <taxon>Crustacea</taxon>
        <taxon>Oligostraca</taxon>
        <taxon>Ostracoda</taxon>
        <taxon>Podocopa</taxon>
        <taxon>Podocopida</taxon>
        <taxon>Cytherocopina</taxon>
        <taxon>Cytheroidea</taxon>
        <taxon>Cytherideidae</taxon>
        <taxon>Cyprideis</taxon>
    </lineage>
</organism>
<feature type="region of interest" description="Disordered" evidence="12">
    <location>
        <begin position="667"/>
        <end position="740"/>
    </location>
</feature>
<keyword evidence="4 13" id="KW-0812">Transmembrane</keyword>
<evidence type="ECO:0000256" key="3">
    <source>
        <dbReference type="ARBA" id="ARBA00022679"/>
    </source>
</evidence>
<feature type="compositionally biased region" description="Polar residues" evidence="12">
    <location>
        <begin position="79"/>
        <end position="102"/>
    </location>
</feature>
<keyword evidence="11" id="KW-0175">Coiled coil</keyword>
<comment type="caution">
    <text evidence="10">Lacks conserved residue(s) required for the propagation of feature annotation.</text>
</comment>
<evidence type="ECO:0000256" key="6">
    <source>
        <dbReference type="ARBA" id="ARBA00022989"/>
    </source>
</evidence>
<dbReference type="GO" id="GO:0016020">
    <property type="term" value="C:membrane"/>
    <property type="evidence" value="ECO:0007669"/>
    <property type="project" value="UniProtKB-SubCell"/>
</dbReference>
<dbReference type="InterPro" id="IPR003726">
    <property type="entry name" value="HCY_dom"/>
</dbReference>
<evidence type="ECO:0000313" key="14">
    <source>
        <dbReference type="EMBL" id="CAD7229584.1"/>
    </source>
</evidence>
<dbReference type="OrthoDB" id="10017443at2759"/>
<feature type="coiled-coil region" evidence="11">
    <location>
        <begin position="750"/>
        <end position="777"/>
    </location>
</feature>
<evidence type="ECO:0000256" key="13">
    <source>
        <dbReference type="SAM" id="Phobius"/>
    </source>
</evidence>
<feature type="transmembrane region" description="Helical" evidence="13">
    <location>
        <begin position="936"/>
        <end position="958"/>
    </location>
</feature>
<dbReference type="Gene3D" id="3.20.20.330">
    <property type="entry name" value="Homocysteine-binding-like domain"/>
    <property type="match status" value="1"/>
</dbReference>
<protein>
    <submittedName>
        <fullName evidence="14">Uncharacterized protein</fullName>
    </submittedName>
</protein>
<evidence type="ECO:0000256" key="2">
    <source>
        <dbReference type="ARBA" id="ARBA00022603"/>
    </source>
</evidence>
<comment type="subcellular location">
    <subcellularLocation>
        <location evidence="1">Membrane</location>
        <topology evidence="1">Single-pass type I membrane protein</topology>
    </subcellularLocation>
</comment>
<feature type="compositionally biased region" description="Low complexity" evidence="12">
    <location>
        <begin position="103"/>
        <end position="115"/>
    </location>
</feature>
<dbReference type="EMBL" id="OB662153">
    <property type="protein sequence ID" value="CAD7229584.1"/>
    <property type="molecule type" value="Genomic_DNA"/>
</dbReference>
<feature type="compositionally biased region" description="Polar residues" evidence="12">
    <location>
        <begin position="715"/>
        <end position="724"/>
    </location>
</feature>
<evidence type="ECO:0000256" key="12">
    <source>
        <dbReference type="SAM" id="MobiDB-lite"/>
    </source>
</evidence>
<feature type="transmembrane region" description="Helical" evidence="13">
    <location>
        <begin position="890"/>
        <end position="910"/>
    </location>
</feature>
<keyword evidence="6 13" id="KW-1133">Transmembrane helix</keyword>
<keyword evidence="3" id="KW-0808">Transferase</keyword>
<keyword evidence="5" id="KW-0732">Signal</keyword>
<evidence type="ECO:0000256" key="7">
    <source>
        <dbReference type="ARBA" id="ARBA00023136"/>
    </source>
</evidence>
<sequence length="1793" mass="198460">MSSSNKQTKRPPVMNDLDSCSTLTTMAVVGFRAAPSSPPSSHTPSGLTSPDSMSEDSVYHPRAPLPSAMEEGVAKESPASCSSSHAVPSLPSQTHSDSSPNRDTTSSSLSMPSGLSDDDFQRMQDQLLELKTDNYNLLAVKKTLETELASLRALVDTSSVASASSSALEGVGGRAAALFPASNKLVSGVANKAMFWRKGAAPPASTSSAPVTKELRQRSIEEMEENFKASIDALRQELEEVTLERDQLKADARKVSCDELLPVGFGSSEGNALKKALADKEAEVAELREKCTLANAEKDALTRELQMQINFLTDQVKELKKQKDIEVSKNKALEMERDAGKDKEGVISKAKDLLQEKRELQKKLDDAISEVTKLRDNREDLKVERHGLCQTLEQKSQELESSKAQANRLEGKLDAAKEELSTLRDEKLRLEAEIRTKSQSVAHLMEDKERMQLELATTKSNLEEAQKVADGHVERADEAEERLRAETERHHEIEKELEETLMKTRAEHEEKVDDLSREVRTLKSLEEYVVTLESDVKRLEGEVNSLREEVKTGIKAREDAELQAEEKIQRITGEYEEKLKHVNEEHRTRIQGFHTELELLGAQKSEFEDRVGSLQQELAEAVEARKVHEKKGASIMKELRKQLVTERRRAESLQESLNKYLRACGEPQSTVADSSDRGGSSSLPGDFQSLASSPVGVVTTTPDTDDGVWPELETASASSWSLMSGNGAGTGDDSLNGNAQADRLHLSGDRETLLNRIAALQQEKSILEEKVQHLEKGSAAMAEEILAKNALMDYVGLDGNDKKKYASPPSILKNNTLSKLRRRVLSGSNSGGGSVGGTEAGAVGSSGGGGSSQSSSSQLSKQQEMNKKLHCMVEETLTKNMYLQSNLEEMALEVTVTAVFVLRLLVEYLMELREVCTRTLRKFLQEGSPASRKRGFLVLLIFFVLLYYIGPLLMRWLFVRPELPVNPVTQCVDDRLYKFRSDLDFADAVLVNPTTIPFVGNGFIGVVVNSESPLYFRANPLSDVLDFKIPFFPITVVGLENQIESRDIGVISYRQGTVTSVTCGAASLTERAVDATRITYASRTHPNVLVQELKVVNPLEKDVDVDVYQSAIRGWNQVETDRVTLSHGEGNHEYLVATGVHKDPVTKEEVLLSIVSLSIPSTLQISAKKSTALRIITVVDGRLVHSSQEPSREEKQMLKESTIQLARQFLAENPVRIREKHSAVWTDLFKTGLSISHSFAQGALNGAKINQTLYQVLSQVPSPLHQSLLSEVNRTKLQKSLVYTEGCYGGHHTLQAPRLWSPVMSYPQLAEIARLWLLTLKKNGCRLLVQAGADGVMQAMVLSFGAFKFSNDHLEFGTHPRDLQRDYHYRRINYGNGTHVNVTVELSEDNRAWLFVALDRSDRSYYACDAGCLDPPIQLGYNVVQLRGHAGNAGNPQGMPAKGKHRMASVLLGPKAPGAETCGAELSMIHLGTNRIRFPVKQTRPTTAVLYITADKQHMEELKLTIHVEEVNAAPPHEHHVIAIHKHGHSLGGLPTMFWAAIIFLVLLFHGFLIKLVYTEYFATSVGPSGERIKYSGCLANFENDEAILIFLSFVRVPFSFFFPPACAAFCTMTSKALQERAARIAAFKAELEHRILVIDGAMGTMIQRHKLEEEGYRGTQFKDHQKSLKGNNDLLSITQPDIIYGIHKAYLDAGADIVETNTFSGTSIAQADYGMEKHVRDMNRKAAEVARKAADEVSASSGKPRLVPREVSAYLKLGFPLFENHWAWATMNITGFRDTCLGEYREITCLID</sequence>
<evidence type="ECO:0000256" key="10">
    <source>
        <dbReference type="PROSITE-ProRule" id="PRU00333"/>
    </source>
</evidence>
<proteinExistence type="predicted"/>
<dbReference type="InterPro" id="IPR036589">
    <property type="entry name" value="HCY_dom_sf"/>
</dbReference>
<dbReference type="Pfam" id="PF02574">
    <property type="entry name" value="S-methyl_trans"/>
    <property type="match status" value="1"/>
</dbReference>
<keyword evidence="7 13" id="KW-0472">Membrane</keyword>
<evidence type="ECO:0000256" key="11">
    <source>
        <dbReference type="SAM" id="Coils"/>
    </source>
</evidence>
<feature type="region of interest" description="Disordered" evidence="12">
    <location>
        <begin position="824"/>
        <end position="861"/>
    </location>
</feature>
<evidence type="ECO:0000256" key="8">
    <source>
        <dbReference type="ARBA" id="ARBA00023180"/>
    </source>
</evidence>
<feature type="region of interest" description="Disordered" evidence="12">
    <location>
        <begin position="31"/>
        <end position="118"/>
    </location>
</feature>
<accession>A0A7R8ZS27</accession>
<keyword evidence="8" id="KW-0325">Glycoprotein</keyword>
<feature type="compositionally biased region" description="Gly residues" evidence="12">
    <location>
        <begin position="829"/>
        <end position="851"/>
    </location>
</feature>
<reference evidence="14" key="1">
    <citation type="submission" date="2020-11" db="EMBL/GenBank/DDBJ databases">
        <authorList>
            <person name="Tran Van P."/>
        </authorList>
    </citation>
    <scope>NUCLEOTIDE SEQUENCE</scope>
</reference>
<dbReference type="PANTHER" id="PTHR31386">
    <property type="entry name" value="UNCHARACTERIZED PROTEIN KIAA2013"/>
    <property type="match status" value="1"/>
</dbReference>
<gene>
    <name evidence="14" type="ORF">CTOB1V02_LOCUS7453</name>
</gene>
<feature type="region of interest" description="Disordered" evidence="12">
    <location>
        <begin position="1"/>
        <end position="20"/>
    </location>
</feature>
<evidence type="ECO:0000256" key="1">
    <source>
        <dbReference type="ARBA" id="ARBA00004479"/>
    </source>
</evidence>
<feature type="compositionally biased region" description="Polar residues" evidence="12">
    <location>
        <begin position="667"/>
        <end position="683"/>
    </location>
</feature>
<keyword evidence="2" id="KW-0489">Methyltransferase</keyword>
<dbReference type="Pfam" id="PF10222">
    <property type="entry name" value="DUF2152"/>
    <property type="match status" value="2"/>
</dbReference>
<evidence type="ECO:0000256" key="9">
    <source>
        <dbReference type="ARBA" id="ARBA00034478"/>
    </source>
</evidence>
<comment type="pathway">
    <text evidence="9">Amino-acid biosynthesis; L-methionine biosynthesis via de novo pathway.</text>
</comment>
<feature type="coiled-coil region" evidence="11">
    <location>
        <begin position="220"/>
        <end position="556"/>
    </location>
</feature>
<dbReference type="PANTHER" id="PTHR31386:SF2">
    <property type="entry name" value="SIMILAR TO RIKEN CDNA 2510039O18"/>
    <property type="match status" value="1"/>
</dbReference>
<dbReference type="SUPFAM" id="SSF82282">
    <property type="entry name" value="Homocysteine S-methyltransferase"/>
    <property type="match status" value="1"/>
</dbReference>
<feature type="coiled-coil region" evidence="11">
    <location>
        <begin position="597"/>
        <end position="663"/>
    </location>
</feature>
<dbReference type="GO" id="GO:0008168">
    <property type="term" value="F:methyltransferase activity"/>
    <property type="evidence" value="ECO:0007669"/>
    <property type="project" value="UniProtKB-KW"/>
</dbReference>
<evidence type="ECO:0000256" key="5">
    <source>
        <dbReference type="ARBA" id="ARBA00022729"/>
    </source>
</evidence>